<organism evidence="2 3">
    <name type="scientific">Haematobacter massiliensis</name>
    <dbReference type="NCBI Taxonomy" id="195105"/>
    <lineage>
        <taxon>Bacteria</taxon>
        <taxon>Pseudomonadati</taxon>
        <taxon>Pseudomonadota</taxon>
        <taxon>Alphaproteobacteria</taxon>
        <taxon>Rhodobacterales</taxon>
        <taxon>Paracoccaceae</taxon>
        <taxon>Haematobacter</taxon>
    </lineage>
</organism>
<dbReference type="Proteomes" id="UP000028826">
    <property type="component" value="Unassembled WGS sequence"/>
</dbReference>
<evidence type="ECO:0000313" key="3">
    <source>
        <dbReference type="Proteomes" id="UP000028826"/>
    </source>
</evidence>
<dbReference type="SUPFAM" id="SSF52096">
    <property type="entry name" value="ClpP/crotonase"/>
    <property type="match status" value="1"/>
</dbReference>
<dbReference type="AlphaFoldDB" id="A0A086Y297"/>
<evidence type="ECO:0000256" key="1">
    <source>
        <dbReference type="ARBA" id="ARBA00005254"/>
    </source>
</evidence>
<dbReference type="Gene3D" id="3.90.226.10">
    <property type="entry name" value="2-enoyl-CoA Hydratase, Chain A, domain 1"/>
    <property type="match status" value="1"/>
</dbReference>
<comment type="similarity">
    <text evidence="1">Belongs to the enoyl-CoA hydratase/isomerase family.</text>
</comment>
<dbReference type="PANTHER" id="PTHR43459:SF1">
    <property type="entry name" value="EG:BACN32G11.4 PROTEIN"/>
    <property type="match status" value="1"/>
</dbReference>
<gene>
    <name evidence="2" type="ORF">CN97_19220</name>
</gene>
<evidence type="ECO:0000313" key="2">
    <source>
        <dbReference type="EMBL" id="KFI28397.1"/>
    </source>
</evidence>
<dbReference type="EMBL" id="JGYG01000008">
    <property type="protein sequence ID" value="KFI28397.1"/>
    <property type="molecule type" value="Genomic_DNA"/>
</dbReference>
<reference evidence="2 3" key="1">
    <citation type="submission" date="2014-03" db="EMBL/GenBank/DDBJ databases">
        <title>Genome of Haematobacter massiliensis CCUG 47968.</title>
        <authorList>
            <person name="Wang D."/>
            <person name="Wang G."/>
        </authorList>
    </citation>
    <scope>NUCLEOTIDE SEQUENCE [LARGE SCALE GENOMIC DNA]</scope>
    <source>
        <strain evidence="2 3">CCUG 47968</strain>
    </source>
</reference>
<protein>
    <submittedName>
        <fullName evidence="2">Enoyl-CoA hydratase</fullName>
    </submittedName>
</protein>
<dbReference type="PANTHER" id="PTHR43459">
    <property type="entry name" value="ENOYL-COA HYDRATASE"/>
    <property type="match status" value="1"/>
</dbReference>
<dbReference type="Gene3D" id="1.10.12.10">
    <property type="entry name" value="Lyase 2-enoyl-coa Hydratase, Chain A, domain 2"/>
    <property type="match status" value="1"/>
</dbReference>
<proteinExistence type="inferred from homology"/>
<dbReference type="eggNOG" id="COG1024">
    <property type="taxonomic scope" value="Bacteria"/>
</dbReference>
<sequence length="260" mass="26640">MTGGAVTLDLSGAAATLTLRRADSGNRLGREMAAALCEAAERLAAAPGLRALHLRAEGLNFCVGGALDEFGTDEPLSRRLARDLPAIHGAVATLAALPFPVVTELRGAVAGGGIGLALLGDIILASDTTFFRAGYPGVGLSPDLGGSWQMLRRSGVTFASEFLMSNRRMTAAEALTRGIVTAVHPDAALSQAARACVEMLATGPTRAHAALKALIAAPGADLAAHMAREAEVMAACAATEDSMAAIDAFRARRSPHFAGR</sequence>
<dbReference type="Pfam" id="PF00378">
    <property type="entry name" value="ECH_1"/>
    <property type="match status" value="1"/>
</dbReference>
<dbReference type="InterPro" id="IPR029045">
    <property type="entry name" value="ClpP/crotonase-like_dom_sf"/>
</dbReference>
<accession>A0A086Y297</accession>
<dbReference type="InterPro" id="IPR001753">
    <property type="entry name" value="Enoyl-CoA_hydra/iso"/>
</dbReference>
<keyword evidence="3" id="KW-1185">Reference proteome</keyword>
<dbReference type="InterPro" id="IPR014748">
    <property type="entry name" value="Enoyl-CoA_hydra_C"/>
</dbReference>
<name>A0A086Y297_9RHOB</name>
<dbReference type="GO" id="GO:0003824">
    <property type="term" value="F:catalytic activity"/>
    <property type="evidence" value="ECO:0007669"/>
    <property type="project" value="UniProtKB-ARBA"/>
</dbReference>
<comment type="caution">
    <text evidence="2">The sequence shown here is derived from an EMBL/GenBank/DDBJ whole genome shotgun (WGS) entry which is preliminary data.</text>
</comment>
<dbReference type="CDD" id="cd06558">
    <property type="entry name" value="crotonase-like"/>
    <property type="match status" value="1"/>
</dbReference>
<dbReference type="STRING" id="195105.CN97_19220"/>